<evidence type="ECO:0000256" key="1">
    <source>
        <dbReference type="ARBA" id="ARBA00001938"/>
    </source>
</evidence>
<keyword evidence="7" id="KW-0670">Pyruvate</keyword>
<feature type="domain" description="Lipoyl-binding" evidence="6">
    <location>
        <begin position="4"/>
        <end position="79"/>
    </location>
</feature>
<evidence type="ECO:0000313" key="8">
    <source>
        <dbReference type="Proteomes" id="UP000324233"/>
    </source>
</evidence>
<dbReference type="GO" id="GO:0045254">
    <property type="term" value="C:pyruvate dehydrogenase complex"/>
    <property type="evidence" value="ECO:0007669"/>
    <property type="project" value="InterPro"/>
</dbReference>
<comment type="cofactor">
    <cofactor evidence="1 4">
        <name>(R)-lipoate</name>
        <dbReference type="ChEBI" id="CHEBI:83088"/>
    </cofactor>
</comment>
<evidence type="ECO:0000256" key="5">
    <source>
        <dbReference type="SAM" id="MobiDB-lite"/>
    </source>
</evidence>
<protein>
    <recommendedName>
        <fullName evidence="4">Dihydrolipoamide acetyltransferase component of pyruvate dehydrogenase complex</fullName>
        <ecNumber evidence="4">2.3.1.-</ecNumber>
    </recommendedName>
</protein>
<dbReference type="Pfam" id="PF00198">
    <property type="entry name" value="2-oxoacid_dh"/>
    <property type="match status" value="1"/>
</dbReference>
<accession>A0A5B9VZG0</accession>
<dbReference type="PROSITE" id="PS50968">
    <property type="entry name" value="BIOTINYL_LIPOYL"/>
    <property type="match status" value="1"/>
</dbReference>
<gene>
    <name evidence="7" type="primary">pdhC_2</name>
    <name evidence="7" type="ORF">OJF2_19410</name>
</gene>
<feature type="compositionally biased region" description="Low complexity" evidence="5">
    <location>
        <begin position="108"/>
        <end position="124"/>
    </location>
</feature>
<dbReference type="Gene3D" id="2.40.50.100">
    <property type="match status" value="1"/>
</dbReference>
<dbReference type="InterPro" id="IPR011053">
    <property type="entry name" value="Single_hybrid_motif"/>
</dbReference>
<dbReference type="EC" id="2.3.1.-" evidence="4"/>
<dbReference type="EMBL" id="CP042997">
    <property type="protein sequence ID" value="QEH33439.1"/>
    <property type="molecule type" value="Genomic_DNA"/>
</dbReference>
<dbReference type="InterPro" id="IPR001078">
    <property type="entry name" value="2-oxoacid_DH_actylTfrase"/>
</dbReference>
<dbReference type="InterPro" id="IPR003016">
    <property type="entry name" value="2-oxoA_DH_lipoyl-BS"/>
</dbReference>
<dbReference type="OrthoDB" id="9805770at2"/>
<dbReference type="InterPro" id="IPR023213">
    <property type="entry name" value="CAT-like_dom_sf"/>
</dbReference>
<keyword evidence="4 7" id="KW-0808">Transferase</keyword>
<proteinExistence type="inferred from homology"/>
<dbReference type="KEGG" id="agv:OJF2_19410"/>
<dbReference type="Pfam" id="PF00364">
    <property type="entry name" value="Biotin_lipoyl"/>
    <property type="match status" value="1"/>
</dbReference>
<dbReference type="Gene3D" id="3.30.559.10">
    <property type="entry name" value="Chloramphenicol acetyltransferase-like domain"/>
    <property type="match status" value="1"/>
</dbReference>
<name>A0A5B9VZG0_9BACT</name>
<dbReference type="PROSITE" id="PS00189">
    <property type="entry name" value="LIPOYL"/>
    <property type="match status" value="1"/>
</dbReference>
<evidence type="ECO:0000259" key="6">
    <source>
        <dbReference type="PROSITE" id="PS50968"/>
    </source>
</evidence>
<dbReference type="GO" id="GO:0006086">
    <property type="term" value="P:pyruvate decarboxylation to acetyl-CoA"/>
    <property type="evidence" value="ECO:0007669"/>
    <property type="project" value="InterPro"/>
</dbReference>
<keyword evidence="8" id="KW-1185">Reference proteome</keyword>
<dbReference type="AlphaFoldDB" id="A0A5B9VZG0"/>
<dbReference type="InterPro" id="IPR045257">
    <property type="entry name" value="E2/Pdx1"/>
</dbReference>
<dbReference type="CDD" id="cd06849">
    <property type="entry name" value="lipoyl_domain"/>
    <property type="match status" value="1"/>
</dbReference>
<reference evidence="7 8" key="1">
    <citation type="submission" date="2019-08" db="EMBL/GenBank/DDBJ databases">
        <title>Deep-cultivation of Planctomycetes and their phenomic and genomic characterization uncovers novel biology.</title>
        <authorList>
            <person name="Wiegand S."/>
            <person name="Jogler M."/>
            <person name="Boedeker C."/>
            <person name="Pinto D."/>
            <person name="Vollmers J."/>
            <person name="Rivas-Marin E."/>
            <person name="Kohn T."/>
            <person name="Peeters S.H."/>
            <person name="Heuer A."/>
            <person name="Rast P."/>
            <person name="Oberbeckmann S."/>
            <person name="Bunk B."/>
            <person name="Jeske O."/>
            <person name="Meyerdierks A."/>
            <person name="Storesund J.E."/>
            <person name="Kallscheuer N."/>
            <person name="Luecker S."/>
            <person name="Lage O.M."/>
            <person name="Pohl T."/>
            <person name="Merkel B.J."/>
            <person name="Hornburger P."/>
            <person name="Mueller R.-W."/>
            <person name="Bruemmer F."/>
            <person name="Labrenz M."/>
            <person name="Spormann A.M."/>
            <person name="Op den Camp H."/>
            <person name="Overmann J."/>
            <person name="Amann R."/>
            <person name="Jetten M.S.M."/>
            <person name="Mascher T."/>
            <person name="Medema M.H."/>
            <person name="Devos D.P."/>
            <person name="Kaster A.-K."/>
            <person name="Ovreas L."/>
            <person name="Rohde M."/>
            <person name="Galperin M.Y."/>
            <person name="Jogler C."/>
        </authorList>
    </citation>
    <scope>NUCLEOTIDE SEQUENCE [LARGE SCALE GENOMIC DNA]</scope>
    <source>
        <strain evidence="7 8">OJF2</strain>
    </source>
</reference>
<evidence type="ECO:0000313" key="7">
    <source>
        <dbReference type="EMBL" id="QEH33439.1"/>
    </source>
</evidence>
<dbReference type="GO" id="GO:0016746">
    <property type="term" value="F:acyltransferase activity"/>
    <property type="evidence" value="ECO:0007669"/>
    <property type="project" value="UniProtKB-KW"/>
</dbReference>
<dbReference type="SUPFAM" id="SSF52777">
    <property type="entry name" value="CoA-dependent acyltransferases"/>
    <property type="match status" value="1"/>
</dbReference>
<evidence type="ECO:0000256" key="4">
    <source>
        <dbReference type="RuleBase" id="RU003423"/>
    </source>
</evidence>
<keyword evidence="3 4" id="KW-0450">Lipoyl</keyword>
<organism evidence="7 8">
    <name type="scientific">Aquisphaera giovannonii</name>
    <dbReference type="NCBI Taxonomy" id="406548"/>
    <lineage>
        <taxon>Bacteria</taxon>
        <taxon>Pseudomonadati</taxon>
        <taxon>Planctomycetota</taxon>
        <taxon>Planctomycetia</taxon>
        <taxon>Isosphaerales</taxon>
        <taxon>Isosphaeraceae</taxon>
        <taxon>Aquisphaera</taxon>
    </lineage>
</organism>
<keyword evidence="4 7" id="KW-0012">Acyltransferase</keyword>
<comment type="similarity">
    <text evidence="2 4">Belongs to the 2-oxoacid dehydrogenase family.</text>
</comment>
<feature type="region of interest" description="Disordered" evidence="5">
    <location>
        <begin position="96"/>
        <end position="136"/>
    </location>
</feature>
<dbReference type="SUPFAM" id="SSF51230">
    <property type="entry name" value="Single hybrid motif"/>
    <property type="match status" value="1"/>
</dbReference>
<dbReference type="Proteomes" id="UP000324233">
    <property type="component" value="Chromosome"/>
</dbReference>
<dbReference type="PANTHER" id="PTHR23151">
    <property type="entry name" value="DIHYDROLIPOAMIDE ACETYL/SUCCINYL-TRANSFERASE-RELATED"/>
    <property type="match status" value="1"/>
</dbReference>
<dbReference type="PANTHER" id="PTHR23151:SF90">
    <property type="entry name" value="DIHYDROLIPOYLLYSINE-RESIDUE ACETYLTRANSFERASE COMPONENT OF PYRUVATE DEHYDROGENASE COMPLEX, MITOCHONDRIAL-RELATED"/>
    <property type="match status" value="1"/>
</dbReference>
<sequence>MPLDASMRMPDLATTGSPMRVVRLLAAAGDEVARGQPILEVETDKATMEVESTVAGRLVAIAVEVDDEVLAGQLIATFAVESAGAAWVAPAAKLAPSHPAPAEDRTARASAAASPASDRPSFFARNRARRSVQPTSSKRASLALSLAGRVVARRMQEIKRTVPHFYVQASANAGGMVRRRDAAEGPRPAWDAFFVVAAARALREHPRFAHRYDQEKLVPHGGGAIGVAVDLDDDLYTITVDDPAAKEVERVSAEIREQVDQLRSGDPKARQPRPASMTVSNLGGSGVESFAAIVNAPEASILAVGSVLPAAVVESGGIFVQDRVRLTLSVDHRVAGGKAAAAFLHAIVRGLESF</sequence>
<evidence type="ECO:0000256" key="2">
    <source>
        <dbReference type="ARBA" id="ARBA00007317"/>
    </source>
</evidence>
<evidence type="ECO:0000256" key="3">
    <source>
        <dbReference type="ARBA" id="ARBA00022823"/>
    </source>
</evidence>
<dbReference type="InterPro" id="IPR000089">
    <property type="entry name" value="Biotin_lipoyl"/>
</dbReference>